<evidence type="ECO:0000256" key="1">
    <source>
        <dbReference type="ARBA" id="ARBA00001947"/>
    </source>
</evidence>
<dbReference type="InterPro" id="IPR011059">
    <property type="entry name" value="Metal-dep_hydrolase_composite"/>
</dbReference>
<evidence type="ECO:0000313" key="6">
    <source>
        <dbReference type="EMBL" id="MVQ47087.1"/>
    </source>
</evidence>
<keyword evidence="2" id="KW-0479">Metal-binding</keyword>
<comment type="caution">
    <text evidence="7">The sequence shown here is derived from an EMBL/GenBank/DDBJ whole genome shotgun (WGS) entry which is preliminary data.</text>
</comment>
<dbReference type="Proteomes" id="UP000283586">
    <property type="component" value="Unassembled WGS sequence"/>
</dbReference>
<dbReference type="GO" id="GO:0008270">
    <property type="term" value="F:zinc ion binding"/>
    <property type="evidence" value="ECO:0007669"/>
    <property type="project" value="TreeGrafter"/>
</dbReference>
<reference evidence="6 9" key="2">
    <citation type="submission" date="2019-10" db="EMBL/GenBank/DDBJ databases">
        <title>Roseburia spp. ameliorate alcoholic fatty liver via restoration of gut barrier function.</title>
        <authorList>
            <person name="Seo B."/>
            <person name="Ko G."/>
        </authorList>
    </citation>
    <scope>NUCLEOTIDE SEQUENCE [LARGE SCALE GENOMIC DNA]</scope>
    <source>
        <strain evidence="6 9">SNUG30017</strain>
    </source>
</reference>
<reference evidence="7 8" key="1">
    <citation type="submission" date="2018-08" db="EMBL/GenBank/DDBJ databases">
        <title>A genome reference for cultivated species of the human gut microbiota.</title>
        <authorList>
            <person name="Zou Y."/>
            <person name="Xue W."/>
            <person name="Luo G."/>
        </authorList>
    </citation>
    <scope>NUCLEOTIDE SEQUENCE [LARGE SCALE GENOMIC DNA]</scope>
    <source>
        <strain evidence="7 8">AF31-21AC</strain>
    </source>
</reference>
<organism evidence="7 8">
    <name type="scientific">Roseburia intestinalis</name>
    <dbReference type="NCBI Taxonomy" id="166486"/>
    <lineage>
        <taxon>Bacteria</taxon>
        <taxon>Bacillati</taxon>
        <taxon>Bacillota</taxon>
        <taxon>Clostridia</taxon>
        <taxon>Lachnospirales</taxon>
        <taxon>Lachnospiraceae</taxon>
        <taxon>Roseburia</taxon>
    </lineage>
</organism>
<dbReference type="GO" id="GO:0008892">
    <property type="term" value="F:guanine deaminase activity"/>
    <property type="evidence" value="ECO:0007669"/>
    <property type="project" value="TreeGrafter"/>
</dbReference>
<name>A0A3R6GZD1_9FIRM</name>
<evidence type="ECO:0000313" key="7">
    <source>
        <dbReference type="EMBL" id="RHN07157.1"/>
    </source>
</evidence>
<evidence type="ECO:0000313" key="8">
    <source>
        <dbReference type="Proteomes" id="UP000283586"/>
    </source>
</evidence>
<dbReference type="OrthoDB" id="9807210at2"/>
<dbReference type="EMBL" id="WGGT01000023">
    <property type="protein sequence ID" value="MVQ47087.1"/>
    <property type="molecule type" value="Genomic_DNA"/>
</dbReference>
<dbReference type="InterPro" id="IPR006680">
    <property type="entry name" value="Amidohydro-rel"/>
</dbReference>
<sequence length="427" mass="47254">MLEKKSFVLKGNIVYSGENKELCSIEGGYVVCENGICRGAFEKLPKQYETLPLTDYGDKIILPGMTDLHVHAPQYTFRALGMDLELLDWLNVHTFPEEAKYVDISYAKRAYGSFVSDLKHSLTTRACIFATLHREATVALMDLLEESGIVSYVGKVNMDRNGGENLCEADASAAAEDTKKWIEETAGKYERTNPILTPRFIPSCTDELMRELAKLQKTTGLRVQSHLSENPSEVAWVKELVPAAKNYADAYAVFDMFGDKDHPAVMAHCIYSEDEMDLLKEHGVYVAHCPESNLNLSSGIAPVRKFLEEGIAVGLGSDVAGGSSLSMAKALTLAVQVSKMYWRLIDEKSKPLTFAEAFYLATAGGGSYFGKVGTFLDGYEFDAVVAEDHIAKDVREYTPIQRTERMMYDESTMTICAKYAAGCACEL</sequence>
<dbReference type="Gene3D" id="2.30.40.10">
    <property type="entry name" value="Urease, subunit C, domain 1"/>
    <property type="match status" value="1"/>
</dbReference>
<dbReference type="InterPro" id="IPR032466">
    <property type="entry name" value="Metal_Hydrolase"/>
</dbReference>
<dbReference type="UniPathway" id="UPA00603">
    <property type="reaction ID" value="UER00660"/>
</dbReference>
<dbReference type="SUPFAM" id="SSF51338">
    <property type="entry name" value="Composite domain of metallo-dependent hydrolases"/>
    <property type="match status" value="1"/>
</dbReference>
<dbReference type="Proteomes" id="UP000479531">
    <property type="component" value="Unassembled WGS sequence"/>
</dbReference>
<dbReference type="EMBL" id="QRQN01000013">
    <property type="protein sequence ID" value="RHN07157.1"/>
    <property type="molecule type" value="Genomic_DNA"/>
</dbReference>
<evidence type="ECO:0000259" key="5">
    <source>
        <dbReference type="Pfam" id="PF01979"/>
    </source>
</evidence>
<dbReference type="Gene3D" id="3.20.20.140">
    <property type="entry name" value="Metal-dependent hydrolases"/>
    <property type="match status" value="1"/>
</dbReference>
<gene>
    <name evidence="7" type="ORF">DWZ31_11270</name>
    <name evidence="6" type="ORF">GCK47_15685</name>
</gene>
<keyword evidence="3 6" id="KW-0378">Hydrolase</keyword>
<proteinExistence type="predicted"/>
<dbReference type="PANTHER" id="PTHR11271:SF6">
    <property type="entry name" value="GUANINE DEAMINASE"/>
    <property type="match status" value="1"/>
</dbReference>
<keyword evidence="4" id="KW-0862">Zinc</keyword>
<dbReference type="PANTHER" id="PTHR11271">
    <property type="entry name" value="GUANINE DEAMINASE"/>
    <property type="match status" value="1"/>
</dbReference>
<dbReference type="GO" id="GO:0005829">
    <property type="term" value="C:cytosol"/>
    <property type="evidence" value="ECO:0007669"/>
    <property type="project" value="TreeGrafter"/>
</dbReference>
<dbReference type="AlphaFoldDB" id="A0A3R6GZD1"/>
<evidence type="ECO:0000256" key="2">
    <source>
        <dbReference type="ARBA" id="ARBA00022723"/>
    </source>
</evidence>
<evidence type="ECO:0000256" key="4">
    <source>
        <dbReference type="ARBA" id="ARBA00022833"/>
    </source>
</evidence>
<protein>
    <submittedName>
        <fullName evidence="6">Amidohydrolase family protein</fullName>
    </submittedName>
    <submittedName>
        <fullName evidence="7">Guanine deaminase</fullName>
    </submittedName>
</protein>
<evidence type="ECO:0000256" key="3">
    <source>
        <dbReference type="ARBA" id="ARBA00022801"/>
    </source>
</evidence>
<dbReference type="Pfam" id="PF01979">
    <property type="entry name" value="Amidohydro_1"/>
    <property type="match status" value="1"/>
</dbReference>
<comment type="cofactor">
    <cofactor evidence="1">
        <name>Zn(2+)</name>
        <dbReference type="ChEBI" id="CHEBI:29105"/>
    </cofactor>
</comment>
<accession>A0A3R6GZD1</accession>
<feature type="domain" description="Amidohydrolase-related" evidence="5">
    <location>
        <begin position="60"/>
        <end position="393"/>
    </location>
</feature>
<dbReference type="InterPro" id="IPR051607">
    <property type="entry name" value="Metallo-dep_hydrolases"/>
</dbReference>
<dbReference type="SUPFAM" id="SSF51556">
    <property type="entry name" value="Metallo-dependent hydrolases"/>
    <property type="match status" value="1"/>
</dbReference>
<dbReference type="GO" id="GO:0006147">
    <property type="term" value="P:guanine catabolic process"/>
    <property type="evidence" value="ECO:0007669"/>
    <property type="project" value="UniProtKB-UniPathway"/>
</dbReference>
<evidence type="ECO:0000313" key="9">
    <source>
        <dbReference type="Proteomes" id="UP000479531"/>
    </source>
</evidence>